<evidence type="ECO:0000256" key="4">
    <source>
        <dbReference type="ARBA" id="ARBA00023002"/>
    </source>
</evidence>
<accession>A0A160TVP0</accession>
<organism evidence="7">
    <name type="scientific">hydrothermal vent metagenome</name>
    <dbReference type="NCBI Taxonomy" id="652676"/>
    <lineage>
        <taxon>unclassified sequences</taxon>
        <taxon>metagenomes</taxon>
        <taxon>ecological metagenomes</taxon>
    </lineage>
</organism>
<dbReference type="EC" id="1.5.3.1" evidence="7"/>
<sequence length="381" mass="42829">MPISTHAVVVGAGIAGVMTALYLQRRGCSVTLVDRWEPGHSRASSSDYNRILRAIHGSDEMYTRWVREARLRWMELEQELNTELYIECGALILAEEGHSTWEEVTMPTFDKLGVPYVRVGPDELPVRFPQFDFRKVAFGLWEPEAGMVLAHRAVTETFKQFLREGGQFRRGRVTTDETETPLLDGKPLSADLVVMSCGSWLAYLFRQTLGPMLKVIRQDIVYTSTPDGDRSFDADQMPCFVDHGYGAYGVPSVYGWGVKAAIAWHATDIDLDDEDRVVDQSAIARSRQYWAYRFPRLANEIVIDQKACHISMTPDTHFIIDFHPRHSNVLIVGGCSGHLFKHGPMLGDYVAGVGLQEWGTAPRFKIGPRTSMPMSESPSGR</sequence>
<dbReference type="AlphaFoldDB" id="A0A160TVP0"/>
<dbReference type="EMBL" id="CZRL01000094">
    <property type="protein sequence ID" value="CUS53163.1"/>
    <property type="molecule type" value="Genomic_DNA"/>
</dbReference>
<keyword evidence="5" id="KW-1133">Transmembrane helix</keyword>
<dbReference type="InterPro" id="IPR045170">
    <property type="entry name" value="MTOX"/>
</dbReference>
<proteinExistence type="predicted"/>
<dbReference type="PANTHER" id="PTHR10961:SF7">
    <property type="entry name" value="FAD DEPENDENT OXIDOREDUCTASE DOMAIN-CONTAINING PROTEIN"/>
    <property type="match status" value="1"/>
</dbReference>
<evidence type="ECO:0000259" key="6">
    <source>
        <dbReference type="Pfam" id="PF01266"/>
    </source>
</evidence>
<reference evidence="7" key="1">
    <citation type="submission" date="2015-10" db="EMBL/GenBank/DDBJ databases">
        <authorList>
            <person name="Gilbert D.G."/>
        </authorList>
    </citation>
    <scope>NUCLEOTIDE SEQUENCE</scope>
</reference>
<feature type="transmembrane region" description="Helical" evidence="5">
    <location>
        <begin position="6"/>
        <end position="23"/>
    </location>
</feature>
<dbReference type="GO" id="GO:0050660">
    <property type="term" value="F:flavin adenine dinucleotide binding"/>
    <property type="evidence" value="ECO:0007669"/>
    <property type="project" value="InterPro"/>
</dbReference>
<dbReference type="Pfam" id="PF01266">
    <property type="entry name" value="DAO"/>
    <property type="match status" value="1"/>
</dbReference>
<keyword evidence="5" id="KW-0812">Transmembrane</keyword>
<dbReference type="InterPro" id="IPR036188">
    <property type="entry name" value="FAD/NAD-bd_sf"/>
</dbReference>
<gene>
    <name evidence="7" type="ORF">MGWOODY_XGa2786</name>
</gene>
<dbReference type="PANTHER" id="PTHR10961">
    <property type="entry name" value="PEROXISOMAL SARCOSINE OXIDASE"/>
    <property type="match status" value="1"/>
</dbReference>
<keyword evidence="4 7" id="KW-0560">Oxidoreductase</keyword>
<dbReference type="InterPro" id="IPR006076">
    <property type="entry name" value="FAD-dep_OxRdtase"/>
</dbReference>
<evidence type="ECO:0000256" key="3">
    <source>
        <dbReference type="ARBA" id="ARBA00022827"/>
    </source>
</evidence>
<keyword evidence="5" id="KW-0472">Membrane</keyword>
<evidence type="ECO:0000313" key="7">
    <source>
        <dbReference type="EMBL" id="CUS53163.1"/>
    </source>
</evidence>
<comment type="cofactor">
    <cofactor evidence="1">
        <name>FAD</name>
        <dbReference type="ChEBI" id="CHEBI:57692"/>
    </cofactor>
</comment>
<dbReference type="SUPFAM" id="SSF54373">
    <property type="entry name" value="FAD-linked reductases, C-terminal domain"/>
    <property type="match status" value="1"/>
</dbReference>
<evidence type="ECO:0000256" key="1">
    <source>
        <dbReference type="ARBA" id="ARBA00001974"/>
    </source>
</evidence>
<protein>
    <submittedName>
        <fullName evidence="7">Sarcosine oxidase</fullName>
        <ecNumber evidence="7">1.5.3.1</ecNumber>
    </submittedName>
</protein>
<evidence type="ECO:0000256" key="5">
    <source>
        <dbReference type="SAM" id="Phobius"/>
    </source>
</evidence>
<dbReference type="SUPFAM" id="SSF51905">
    <property type="entry name" value="FAD/NAD(P)-binding domain"/>
    <property type="match status" value="1"/>
</dbReference>
<dbReference type="Gene3D" id="3.50.50.60">
    <property type="entry name" value="FAD/NAD(P)-binding domain"/>
    <property type="match status" value="1"/>
</dbReference>
<feature type="domain" description="FAD dependent oxidoreductase" evidence="6">
    <location>
        <begin position="7"/>
        <end position="351"/>
    </location>
</feature>
<evidence type="ECO:0000256" key="2">
    <source>
        <dbReference type="ARBA" id="ARBA00022630"/>
    </source>
</evidence>
<dbReference type="GO" id="GO:0008115">
    <property type="term" value="F:sarcosine oxidase activity"/>
    <property type="evidence" value="ECO:0007669"/>
    <property type="project" value="UniProtKB-EC"/>
</dbReference>
<name>A0A160TVP0_9ZZZZ</name>
<keyword evidence="2" id="KW-0285">Flavoprotein</keyword>
<dbReference type="Gene3D" id="3.30.9.10">
    <property type="entry name" value="D-Amino Acid Oxidase, subunit A, domain 2"/>
    <property type="match status" value="1"/>
</dbReference>
<keyword evidence="3" id="KW-0274">FAD</keyword>